<keyword evidence="3" id="KW-1185">Reference proteome</keyword>
<comment type="similarity">
    <text evidence="1">Belongs to the CutA family.</text>
</comment>
<proteinExistence type="inferred from homology"/>
<protein>
    <submittedName>
        <fullName evidence="2">Divalent-cation tolerance protein CutA</fullName>
    </submittedName>
</protein>
<dbReference type="RefSeq" id="WP_068202004.1">
    <property type="nucleotide sequence ID" value="NZ_CP014209.1"/>
</dbReference>
<reference evidence="2 3" key="1">
    <citation type="submission" date="2016-01" db="EMBL/GenBank/DDBJ databases">
        <title>Complete genome sequence of a soil Actinobacterium, Isoptericola dokdonensis DS-3.</title>
        <authorList>
            <person name="Kwon S.-K."/>
            <person name="Kim J.F."/>
        </authorList>
    </citation>
    <scope>NUCLEOTIDE SEQUENCE [LARGE SCALE GENOMIC DNA]</scope>
    <source>
        <strain evidence="2 3">DS-3</strain>
    </source>
</reference>
<name>A0A168EZ91_9MICO</name>
<dbReference type="Proteomes" id="UP000076794">
    <property type="component" value="Chromosome"/>
</dbReference>
<dbReference type="PANTHER" id="PTHR23419">
    <property type="entry name" value="DIVALENT CATION TOLERANCE CUTA-RELATED"/>
    <property type="match status" value="1"/>
</dbReference>
<sequence>MAIDLPNAREPLALVATTVDTVEAAQELAAEAVGKRLAACAQVDAPSTSTYWWDGAVVTTTEVRVTFKTTAGRAPDLEEWIVVRHPYDVPEVLRTLVKAAGPGYQSWVRAEVR</sequence>
<dbReference type="OrthoDB" id="37622at2"/>
<dbReference type="SUPFAM" id="SSF54913">
    <property type="entry name" value="GlnB-like"/>
    <property type="match status" value="1"/>
</dbReference>
<dbReference type="GO" id="GO:0005507">
    <property type="term" value="F:copper ion binding"/>
    <property type="evidence" value="ECO:0007669"/>
    <property type="project" value="TreeGrafter"/>
</dbReference>
<evidence type="ECO:0000256" key="1">
    <source>
        <dbReference type="ARBA" id="ARBA00010169"/>
    </source>
</evidence>
<accession>A0A168EZ91</accession>
<organism evidence="2 3">
    <name type="scientific">Isoptericola dokdonensis DS-3</name>
    <dbReference type="NCBI Taxonomy" id="1300344"/>
    <lineage>
        <taxon>Bacteria</taxon>
        <taxon>Bacillati</taxon>
        <taxon>Actinomycetota</taxon>
        <taxon>Actinomycetes</taxon>
        <taxon>Micrococcales</taxon>
        <taxon>Promicromonosporaceae</taxon>
        <taxon>Isoptericola</taxon>
    </lineage>
</organism>
<dbReference type="InterPro" id="IPR004323">
    <property type="entry name" value="Ion_tolerance_CutA"/>
</dbReference>
<gene>
    <name evidence="2" type="primary">cutA</name>
    <name evidence="2" type="ORF">I598_1113</name>
</gene>
<dbReference type="KEGG" id="ido:I598_1113"/>
<evidence type="ECO:0000313" key="2">
    <source>
        <dbReference type="EMBL" id="ANC30682.1"/>
    </source>
</evidence>
<dbReference type="Pfam" id="PF03091">
    <property type="entry name" value="CutA1"/>
    <property type="match status" value="1"/>
</dbReference>
<dbReference type="GO" id="GO:0010038">
    <property type="term" value="P:response to metal ion"/>
    <property type="evidence" value="ECO:0007669"/>
    <property type="project" value="InterPro"/>
</dbReference>
<dbReference type="Gene3D" id="3.30.70.120">
    <property type="match status" value="1"/>
</dbReference>
<dbReference type="InterPro" id="IPR011322">
    <property type="entry name" value="N-reg_PII-like_a/b"/>
</dbReference>
<dbReference type="PATRIC" id="fig|1300344.3.peg.1120"/>
<dbReference type="InterPro" id="IPR015867">
    <property type="entry name" value="N-reg_PII/ATP_PRibTrfase_C"/>
</dbReference>
<dbReference type="AlphaFoldDB" id="A0A168EZ91"/>
<evidence type="ECO:0000313" key="3">
    <source>
        <dbReference type="Proteomes" id="UP000076794"/>
    </source>
</evidence>
<dbReference type="PANTHER" id="PTHR23419:SF8">
    <property type="entry name" value="FI09726P"/>
    <property type="match status" value="1"/>
</dbReference>
<dbReference type="EMBL" id="CP014209">
    <property type="protein sequence ID" value="ANC30682.1"/>
    <property type="molecule type" value="Genomic_DNA"/>
</dbReference>
<dbReference type="STRING" id="1300344.I598_1113"/>